<dbReference type="EMBL" id="JAKELL010000096">
    <property type="protein sequence ID" value="KAH8982803.1"/>
    <property type="molecule type" value="Genomic_DNA"/>
</dbReference>
<dbReference type="AlphaFoldDB" id="A0AAD4L9K7"/>
<dbReference type="Proteomes" id="UP001201163">
    <property type="component" value="Unassembled WGS sequence"/>
</dbReference>
<accession>A0AAD4L9K7</accession>
<name>A0AAD4L9K7_9AGAM</name>
<evidence type="ECO:0000256" key="1">
    <source>
        <dbReference type="SAM" id="MobiDB-lite"/>
    </source>
</evidence>
<keyword evidence="3" id="KW-1185">Reference proteome</keyword>
<comment type="caution">
    <text evidence="2">The sequence shown here is derived from an EMBL/GenBank/DDBJ whole genome shotgun (WGS) entry which is preliminary data.</text>
</comment>
<feature type="region of interest" description="Disordered" evidence="1">
    <location>
        <begin position="79"/>
        <end position="152"/>
    </location>
</feature>
<evidence type="ECO:0000313" key="2">
    <source>
        <dbReference type="EMBL" id="KAH8982803.1"/>
    </source>
</evidence>
<proteinExistence type="predicted"/>
<sequence>MGTLIELASGTLDTLGHLISRPAGQALTMTAPTRPSERPLDVRAAILATRRTTEAVLFYATTQLGAWVTNPDLMLDAGAGADAESADEVGDSVKLEPERASGSAAGADGDDGTDEKGPDGGNIWRIEGGLGEGAESVGEEPTDGRGQGQAER</sequence>
<reference evidence="2" key="1">
    <citation type="submission" date="2022-01" db="EMBL/GenBank/DDBJ databases">
        <title>Comparative genomics reveals a dynamic genome evolution in the ectomycorrhizal milk-cap (Lactarius) mushrooms.</title>
        <authorList>
            <consortium name="DOE Joint Genome Institute"/>
            <person name="Lebreton A."/>
            <person name="Tang N."/>
            <person name="Kuo A."/>
            <person name="LaButti K."/>
            <person name="Drula E."/>
            <person name="Barry K."/>
            <person name="Clum A."/>
            <person name="Lipzen A."/>
            <person name="Mousain D."/>
            <person name="Ng V."/>
            <person name="Wang R."/>
            <person name="Wang X."/>
            <person name="Dai Y."/>
            <person name="Henrissat B."/>
            <person name="Grigoriev I.V."/>
            <person name="Guerin-Laguette A."/>
            <person name="Yu F."/>
            <person name="Martin F.M."/>
        </authorList>
    </citation>
    <scope>NUCLEOTIDE SEQUENCE</scope>
    <source>
        <strain evidence="2">QP</strain>
    </source>
</reference>
<gene>
    <name evidence="2" type="ORF">EDB92DRAFT_1622182</name>
</gene>
<evidence type="ECO:0000313" key="3">
    <source>
        <dbReference type="Proteomes" id="UP001201163"/>
    </source>
</evidence>
<organism evidence="2 3">
    <name type="scientific">Lactarius akahatsu</name>
    <dbReference type="NCBI Taxonomy" id="416441"/>
    <lineage>
        <taxon>Eukaryota</taxon>
        <taxon>Fungi</taxon>
        <taxon>Dikarya</taxon>
        <taxon>Basidiomycota</taxon>
        <taxon>Agaricomycotina</taxon>
        <taxon>Agaricomycetes</taxon>
        <taxon>Russulales</taxon>
        <taxon>Russulaceae</taxon>
        <taxon>Lactarius</taxon>
    </lineage>
</organism>
<protein>
    <submittedName>
        <fullName evidence="2">Uncharacterized protein</fullName>
    </submittedName>
</protein>